<dbReference type="PANTHER" id="PTHR47053">
    <property type="entry name" value="MUREIN DD-ENDOPEPTIDASE MEPH-RELATED"/>
    <property type="match status" value="1"/>
</dbReference>
<protein>
    <submittedName>
        <fullName evidence="6">NlpC/P60 family protein</fullName>
    </submittedName>
</protein>
<dbReference type="Proteomes" id="UP000278746">
    <property type="component" value="Unassembled WGS sequence"/>
</dbReference>
<keyword evidence="2" id="KW-0645">Protease</keyword>
<feature type="domain" description="NlpC/P60" evidence="5">
    <location>
        <begin position="180"/>
        <end position="304"/>
    </location>
</feature>
<dbReference type="OrthoDB" id="9813368at2"/>
<dbReference type="Pfam" id="PF00877">
    <property type="entry name" value="NLPC_P60"/>
    <property type="match status" value="1"/>
</dbReference>
<dbReference type="GO" id="GO:0006508">
    <property type="term" value="P:proteolysis"/>
    <property type="evidence" value="ECO:0007669"/>
    <property type="project" value="UniProtKB-KW"/>
</dbReference>
<evidence type="ECO:0000256" key="3">
    <source>
        <dbReference type="ARBA" id="ARBA00022801"/>
    </source>
</evidence>
<dbReference type="Gene3D" id="2.30.30.40">
    <property type="entry name" value="SH3 Domains"/>
    <property type="match status" value="2"/>
</dbReference>
<dbReference type="InterPro" id="IPR051202">
    <property type="entry name" value="Peptidase_C40"/>
</dbReference>
<dbReference type="InterPro" id="IPR038765">
    <property type="entry name" value="Papain-like_cys_pep_sf"/>
</dbReference>
<dbReference type="InterPro" id="IPR000064">
    <property type="entry name" value="NLP_P60_dom"/>
</dbReference>
<comment type="similarity">
    <text evidence="1">Belongs to the peptidase C40 family.</text>
</comment>
<reference evidence="6 7" key="1">
    <citation type="submission" date="2018-10" db="EMBL/GenBank/DDBJ databases">
        <title>Bacillus Keqinensis sp. nov., a moderately halophilic bacterium isolated from a saline-alkaline lake.</title>
        <authorList>
            <person name="Wang H."/>
        </authorList>
    </citation>
    <scope>NUCLEOTIDE SEQUENCE [LARGE SCALE GENOMIC DNA]</scope>
    <source>
        <strain evidence="6 7">KQ-3</strain>
    </source>
</reference>
<dbReference type="GO" id="GO:0008234">
    <property type="term" value="F:cysteine-type peptidase activity"/>
    <property type="evidence" value="ECO:0007669"/>
    <property type="project" value="UniProtKB-KW"/>
</dbReference>
<evidence type="ECO:0000313" key="7">
    <source>
        <dbReference type="Proteomes" id="UP000278746"/>
    </source>
</evidence>
<name>A0A3M7TYG7_9BACI</name>
<proteinExistence type="inferred from homology"/>
<evidence type="ECO:0000313" key="6">
    <source>
        <dbReference type="EMBL" id="RNA69844.1"/>
    </source>
</evidence>
<accession>A0A3M7TYG7</accession>
<gene>
    <name evidence="6" type="ORF">EBO34_07900</name>
</gene>
<dbReference type="SUPFAM" id="SSF54001">
    <property type="entry name" value="Cysteine proteinases"/>
    <property type="match status" value="1"/>
</dbReference>
<dbReference type="Pfam" id="PF23795">
    <property type="entry name" value="SH3_YKFC_2nd"/>
    <property type="match status" value="1"/>
</dbReference>
<dbReference type="RefSeq" id="WP_122897356.1">
    <property type="nucleotide sequence ID" value="NZ_RHIB01000001.1"/>
</dbReference>
<evidence type="ECO:0000256" key="2">
    <source>
        <dbReference type="ARBA" id="ARBA00022670"/>
    </source>
</evidence>
<comment type="caution">
    <text evidence="6">The sequence shown here is derived from an EMBL/GenBank/DDBJ whole genome shotgun (WGS) entry which is preliminary data.</text>
</comment>
<organism evidence="6 7">
    <name type="scientific">Alteribacter keqinensis</name>
    <dbReference type="NCBI Taxonomy" id="2483800"/>
    <lineage>
        <taxon>Bacteria</taxon>
        <taxon>Bacillati</taxon>
        <taxon>Bacillota</taxon>
        <taxon>Bacilli</taxon>
        <taxon>Bacillales</taxon>
        <taxon>Bacillaceae</taxon>
        <taxon>Alteribacter</taxon>
    </lineage>
</organism>
<keyword evidence="4" id="KW-0788">Thiol protease</keyword>
<dbReference type="AlphaFoldDB" id="A0A3M7TYG7"/>
<dbReference type="PROSITE" id="PS51935">
    <property type="entry name" value="NLPC_P60"/>
    <property type="match status" value="1"/>
</dbReference>
<dbReference type="Gene3D" id="3.90.1720.10">
    <property type="entry name" value="endopeptidase domain like (from Nostoc punctiforme)"/>
    <property type="match status" value="1"/>
</dbReference>
<sequence>MSTEYIVKAAVATLWTSPDKPREMDQAALKEPADIRGWLGGLTTEDRRQVTDDNIVQSQVLYGQMVTLIEEREDWLHVCVNDQPSRKSEKGYPGWIPKCQVIERSETNIEPDTPFAAVKTQTAWLYQNQEPILEISYETRLPLASDIVEGAFVSVNTPHGAAQIKSGDVNVYEKERDIPAPLGEALVKNGEMFLELPYLWGGMSGFGFDCSGFTYTVHRHFGITIPRDASDQEKAGEPVAREDLKPGDCIYFAKDEGKGFVYHVGFYYGDGQMLHAPSAGKGIEIVPIKNTKYDKNYRSARRFW</sequence>
<dbReference type="InterPro" id="IPR057812">
    <property type="entry name" value="SH3_YKFC_2nd"/>
</dbReference>
<evidence type="ECO:0000259" key="5">
    <source>
        <dbReference type="PROSITE" id="PS51935"/>
    </source>
</evidence>
<evidence type="ECO:0000256" key="4">
    <source>
        <dbReference type="ARBA" id="ARBA00022807"/>
    </source>
</evidence>
<evidence type="ECO:0000256" key="1">
    <source>
        <dbReference type="ARBA" id="ARBA00007074"/>
    </source>
</evidence>
<keyword evidence="7" id="KW-1185">Reference proteome</keyword>
<dbReference type="PANTHER" id="PTHR47053:SF3">
    <property type="entry name" value="GAMMA-D-GLUTAMYL-L-LYSINE DIPEPTIDYL-PEPTIDASE"/>
    <property type="match status" value="1"/>
</dbReference>
<keyword evidence="3" id="KW-0378">Hydrolase</keyword>
<dbReference type="EMBL" id="RHIB01000001">
    <property type="protein sequence ID" value="RNA69844.1"/>
    <property type="molecule type" value="Genomic_DNA"/>
</dbReference>